<evidence type="ECO:0000313" key="5">
    <source>
        <dbReference type="Proteomes" id="UP000054560"/>
    </source>
</evidence>
<feature type="compositionally biased region" description="Polar residues" evidence="1">
    <location>
        <begin position="182"/>
        <end position="192"/>
    </location>
</feature>
<dbReference type="OrthoDB" id="10253954at2759"/>
<dbReference type="GO" id="GO:0004725">
    <property type="term" value="F:protein tyrosine phosphatase activity"/>
    <property type="evidence" value="ECO:0007669"/>
    <property type="project" value="InterPro"/>
</dbReference>
<feature type="domain" description="Tyrosine specific protein phosphatases" evidence="3">
    <location>
        <begin position="263"/>
        <end position="341"/>
    </location>
</feature>
<sequence length="367" mass="41394">MWICEQEQLLSTDQTSAKDPQNKDKNRYSNILPLEHSRVKLENAKNDYINANYIHGYNKKNQFIAAQGPLANTANDFWEMVWEQNSISVVMTTKLIENGRLKCDQYWPNVENSKQYDDIRVETIDEIDSDCGSFLERTMTLTKKACKPNAKESPKRPCALPSPPKPNSMQKADTTPRDCKTKSPSNTSQATSPKVKVFHENSLTTSPTVKAFRDRAVTKSVSEESLERSSDEMPVDDEQEETRTIVQYYYKAWPDHGVPSSPNGVIEMLGAINERQEAQAGAGPIVVHCSAGVGRTGTMVAIDTAIKAVLDPKNGFVDFPRVILDLRRQRQMMVQSLSQYAFCYYALDEFVEKDMPDNDDGREDNSA</sequence>
<dbReference type="CDD" id="cd00047">
    <property type="entry name" value="PTPc"/>
    <property type="match status" value="1"/>
</dbReference>
<organism evidence="4 5">
    <name type="scientific">Sphaeroforma arctica JP610</name>
    <dbReference type="NCBI Taxonomy" id="667725"/>
    <lineage>
        <taxon>Eukaryota</taxon>
        <taxon>Ichthyosporea</taxon>
        <taxon>Ichthyophonida</taxon>
        <taxon>Sphaeroforma</taxon>
    </lineage>
</organism>
<keyword evidence="5" id="KW-1185">Reference proteome</keyword>
<dbReference type="InterPro" id="IPR000242">
    <property type="entry name" value="PTP_cat"/>
</dbReference>
<dbReference type="Gene3D" id="3.90.190.10">
    <property type="entry name" value="Protein tyrosine phosphatase superfamily"/>
    <property type="match status" value="2"/>
</dbReference>
<dbReference type="SUPFAM" id="SSF52799">
    <property type="entry name" value="(Phosphotyrosine protein) phosphatases II"/>
    <property type="match status" value="1"/>
</dbReference>
<dbReference type="InterPro" id="IPR029021">
    <property type="entry name" value="Prot-tyrosine_phosphatase-like"/>
</dbReference>
<evidence type="ECO:0008006" key="6">
    <source>
        <dbReference type="Google" id="ProtNLM"/>
    </source>
</evidence>
<dbReference type="PANTHER" id="PTHR19134:SF449">
    <property type="entry name" value="TYROSINE-PROTEIN PHOSPHATASE 1"/>
    <property type="match status" value="1"/>
</dbReference>
<dbReference type="Pfam" id="PF00102">
    <property type="entry name" value="Y_phosphatase"/>
    <property type="match status" value="2"/>
</dbReference>
<feature type="region of interest" description="Disordered" evidence="1">
    <location>
        <begin position="145"/>
        <end position="199"/>
    </location>
</feature>
<protein>
    <recommendedName>
        <fullName evidence="6">Protein-tyrosine phosphatase</fullName>
    </recommendedName>
</protein>
<dbReference type="SMART" id="SM00194">
    <property type="entry name" value="PTPc"/>
    <property type="match status" value="1"/>
</dbReference>
<evidence type="ECO:0000259" key="2">
    <source>
        <dbReference type="PROSITE" id="PS50055"/>
    </source>
</evidence>
<dbReference type="InterPro" id="IPR000387">
    <property type="entry name" value="Tyr_Pase_dom"/>
</dbReference>
<evidence type="ECO:0000313" key="4">
    <source>
        <dbReference type="EMBL" id="KNC86006.1"/>
    </source>
</evidence>
<feature type="domain" description="Tyrosine-protein phosphatase" evidence="2">
    <location>
        <begin position="15"/>
        <end position="350"/>
    </location>
</feature>
<dbReference type="eggNOG" id="KOG0792">
    <property type="taxonomic scope" value="Eukaryota"/>
</dbReference>
<dbReference type="AlphaFoldDB" id="A0A0L0GAT1"/>
<gene>
    <name evidence="4" type="ORF">SARC_01807</name>
</gene>
<proteinExistence type="predicted"/>
<feature type="compositionally biased region" description="Basic and acidic residues" evidence="1">
    <location>
        <begin position="216"/>
        <end position="231"/>
    </location>
</feature>
<dbReference type="Proteomes" id="UP000054560">
    <property type="component" value="Unassembled WGS sequence"/>
</dbReference>
<dbReference type="SMART" id="SM00404">
    <property type="entry name" value="PTPc_motif"/>
    <property type="match status" value="1"/>
</dbReference>
<name>A0A0L0GAT1_9EUKA</name>
<reference evidence="4 5" key="1">
    <citation type="submission" date="2011-02" db="EMBL/GenBank/DDBJ databases">
        <title>The Genome Sequence of Sphaeroforma arctica JP610.</title>
        <authorList>
            <consortium name="The Broad Institute Genome Sequencing Platform"/>
            <person name="Russ C."/>
            <person name="Cuomo C."/>
            <person name="Young S.K."/>
            <person name="Zeng Q."/>
            <person name="Gargeya S."/>
            <person name="Alvarado L."/>
            <person name="Berlin A."/>
            <person name="Chapman S.B."/>
            <person name="Chen Z."/>
            <person name="Freedman E."/>
            <person name="Gellesch M."/>
            <person name="Goldberg J."/>
            <person name="Griggs A."/>
            <person name="Gujja S."/>
            <person name="Heilman E."/>
            <person name="Heiman D."/>
            <person name="Howarth C."/>
            <person name="Mehta T."/>
            <person name="Neiman D."/>
            <person name="Pearson M."/>
            <person name="Roberts A."/>
            <person name="Saif S."/>
            <person name="Shea T."/>
            <person name="Shenoy N."/>
            <person name="Sisk P."/>
            <person name="Stolte C."/>
            <person name="Sykes S."/>
            <person name="White J."/>
            <person name="Yandava C."/>
            <person name="Burger G."/>
            <person name="Gray M.W."/>
            <person name="Holland P.W.H."/>
            <person name="King N."/>
            <person name="Lang F.B.F."/>
            <person name="Roger A.J."/>
            <person name="Ruiz-Trillo I."/>
            <person name="Haas B."/>
            <person name="Nusbaum C."/>
            <person name="Birren B."/>
        </authorList>
    </citation>
    <scope>NUCLEOTIDE SEQUENCE [LARGE SCALE GENOMIC DNA]</scope>
    <source>
        <strain evidence="4 5">JP610</strain>
    </source>
</reference>
<dbReference type="PROSITE" id="PS50055">
    <property type="entry name" value="TYR_PHOSPHATASE_PTP"/>
    <property type="match status" value="1"/>
</dbReference>
<dbReference type="PANTHER" id="PTHR19134">
    <property type="entry name" value="RECEPTOR-TYPE TYROSINE-PROTEIN PHOSPHATASE"/>
    <property type="match status" value="1"/>
</dbReference>
<dbReference type="EMBL" id="KQ241672">
    <property type="protein sequence ID" value="KNC86006.1"/>
    <property type="molecule type" value="Genomic_DNA"/>
</dbReference>
<dbReference type="PROSITE" id="PS00383">
    <property type="entry name" value="TYR_PHOSPHATASE_1"/>
    <property type="match status" value="1"/>
</dbReference>
<feature type="region of interest" description="Disordered" evidence="1">
    <location>
        <begin position="216"/>
        <end position="240"/>
    </location>
</feature>
<dbReference type="InterPro" id="IPR003595">
    <property type="entry name" value="Tyr_Pase_cat"/>
</dbReference>
<evidence type="ECO:0000259" key="3">
    <source>
        <dbReference type="PROSITE" id="PS50056"/>
    </source>
</evidence>
<dbReference type="STRING" id="667725.A0A0L0GAT1"/>
<dbReference type="InterPro" id="IPR050348">
    <property type="entry name" value="Protein-Tyr_Phosphatase"/>
</dbReference>
<dbReference type="PRINTS" id="PR00700">
    <property type="entry name" value="PRTYPHPHTASE"/>
</dbReference>
<evidence type="ECO:0000256" key="1">
    <source>
        <dbReference type="SAM" id="MobiDB-lite"/>
    </source>
</evidence>
<accession>A0A0L0GAT1</accession>
<dbReference type="PROSITE" id="PS50056">
    <property type="entry name" value="TYR_PHOSPHATASE_2"/>
    <property type="match status" value="1"/>
</dbReference>
<dbReference type="InterPro" id="IPR016130">
    <property type="entry name" value="Tyr_Pase_AS"/>
</dbReference>
<dbReference type="GeneID" id="25902311"/>
<dbReference type="RefSeq" id="XP_014159908.1">
    <property type="nucleotide sequence ID" value="XM_014304433.1"/>
</dbReference>